<name>A0ABQ8TXL9_PERAM</name>
<sequence length="342" mass="38407">MTQRIQVVQVLRKRAADEILSGRPVTAATPPNGRGIEAAITHPAISGRQHSLKCATGKRCRPVCPVVQQEEIESIPTSSYECIMVHCVLCGMCKKKKDLLRTSGKITEEETSEVLCVECGIVWEGTWTLRRNEEKRIEAFEMWMWRKRYDDDDDDDDGGGGGELLECHSEDARKNTGYKLVSNRHQLIQVTEHQETEPETSNSVISPEDIRKVPVIEPSFSNRRGTAVLVTSTPHKNSVHTAVEKKRKVNESENQKQKQTRRNLNVDFCTTIASQPAALVSTKRSAPKQTKMKIFCESSSDSESDDEDNNDEDVVFPLCGKNFHIRSKDRKGSNTRNAALVP</sequence>
<gene>
    <name evidence="1" type="ORF">ANN_02914</name>
</gene>
<dbReference type="EMBL" id="JAJSOF020000001">
    <property type="protein sequence ID" value="KAJ4451452.1"/>
    <property type="molecule type" value="Genomic_DNA"/>
</dbReference>
<proteinExistence type="predicted"/>
<comment type="caution">
    <text evidence="1">The sequence shown here is derived from an EMBL/GenBank/DDBJ whole genome shotgun (WGS) entry which is preliminary data.</text>
</comment>
<accession>A0ABQ8TXL9</accession>
<evidence type="ECO:0000313" key="1">
    <source>
        <dbReference type="EMBL" id="KAJ4451452.1"/>
    </source>
</evidence>
<organism evidence="1 2">
    <name type="scientific">Periplaneta americana</name>
    <name type="common">American cockroach</name>
    <name type="synonym">Blatta americana</name>
    <dbReference type="NCBI Taxonomy" id="6978"/>
    <lineage>
        <taxon>Eukaryota</taxon>
        <taxon>Metazoa</taxon>
        <taxon>Ecdysozoa</taxon>
        <taxon>Arthropoda</taxon>
        <taxon>Hexapoda</taxon>
        <taxon>Insecta</taxon>
        <taxon>Pterygota</taxon>
        <taxon>Neoptera</taxon>
        <taxon>Polyneoptera</taxon>
        <taxon>Dictyoptera</taxon>
        <taxon>Blattodea</taxon>
        <taxon>Blattoidea</taxon>
        <taxon>Blattidae</taxon>
        <taxon>Blattinae</taxon>
        <taxon>Periplaneta</taxon>
    </lineage>
</organism>
<protein>
    <submittedName>
        <fullName evidence="1">Uncharacterized protein</fullName>
    </submittedName>
</protein>
<reference evidence="1 2" key="1">
    <citation type="journal article" date="2022" name="Allergy">
        <title>Genome assembly and annotation of Periplaneta americana reveal a comprehensive cockroach allergen profile.</title>
        <authorList>
            <person name="Wang L."/>
            <person name="Xiong Q."/>
            <person name="Saelim N."/>
            <person name="Wang L."/>
            <person name="Nong W."/>
            <person name="Wan A.T."/>
            <person name="Shi M."/>
            <person name="Liu X."/>
            <person name="Cao Q."/>
            <person name="Hui J.H.L."/>
            <person name="Sookrung N."/>
            <person name="Leung T.F."/>
            <person name="Tungtrongchitr A."/>
            <person name="Tsui S.K.W."/>
        </authorList>
    </citation>
    <scope>NUCLEOTIDE SEQUENCE [LARGE SCALE GENOMIC DNA]</scope>
    <source>
        <strain evidence="1">PWHHKU_190912</strain>
    </source>
</reference>
<keyword evidence="2" id="KW-1185">Reference proteome</keyword>
<evidence type="ECO:0000313" key="2">
    <source>
        <dbReference type="Proteomes" id="UP001148838"/>
    </source>
</evidence>
<dbReference type="Proteomes" id="UP001148838">
    <property type="component" value="Unassembled WGS sequence"/>
</dbReference>